<feature type="compositionally biased region" description="Low complexity" evidence="1">
    <location>
        <begin position="212"/>
        <end position="223"/>
    </location>
</feature>
<sequence>MHKDKTINWYEIVLSAQLPKPPSDKGNVITNSADQLDVNIKNISAKQYNDYTLDCKTKKGFTIDAESDYSGYKAYNNKGYKLDLNYYESSKELSIRLNKPMEMSPIVWPSSKAASQLPVPKSTIGNFTSDSDNNLNVYVGNTSREDYNNYVKACTDRGFKVGYDNSKNRYSAKNDAGWRLSLSYEGNSIMNISLSAPDNNSGSNDNKKSTNSKDSSNSAESNSAKPQQNNAKSANGLRSDFKAAMDSYESTMNEYVEFMKKYKANPSDAELISAYSDYMQKYADTANKFQSWESNNLNNAELSYYLAVQARVTKKLAEVA</sequence>
<evidence type="ECO:0000259" key="2">
    <source>
        <dbReference type="Pfam" id="PF20234"/>
    </source>
</evidence>
<evidence type="ECO:0000256" key="1">
    <source>
        <dbReference type="SAM" id="MobiDB-lite"/>
    </source>
</evidence>
<feature type="domain" description="DUF6591" evidence="2">
    <location>
        <begin position="5"/>
        <end position="100"/>
    </location>
</feature>
<feature type="region of interest" description="Disordered" evidence="1">
    <location>
        <begin position="194"/>
        <end position="236"/>
    </location>
</feature>
<dbReference type="EMBL" id="LRTT01000001">
    <property type="protein sequence ID" value="RFD77687.1"/>
    <property type="molecule type" value="Genomic_DNA"/>
</dbReference>
<accession>A0A3E1IXI4</accession>
<dbReference type="Pfam" id="PF20234">
    <property type="entry name" value="DUF6591"/>
    <property type="match status" value="2"/>
</dbReference>
<feature type="compositionally biased region" description="Polar residues" evidence="1">
    <location>
        <begin position="224"/>
        <end position="233"/>
    </location>
</feature>
<dbReference type="Proteomes" id="UP000258533">
    <property type="component" value="Unassembled WGS sequence"/>
</dbReference>
<gene>
    <name evidence="3" type="ORF">AXE73_03620</name>
</gene>
<dbReference type="AlphaFoldDB" id="A0A3E1IXI4"/>
<evidence type="ECO:0000313" key="3">
    <source>
        <dbReference type="EMBL" id="RFD77687.1"/>
    </source>
</evidence>
<comment type="caution">
    <text evidence="3">The sequence shown here is derived from an EMBL/GenBank/DDBJ whole genome shotgun (WGS) entry which is preliminary data.</text>
</comment>
<reference evidence="3 4" key="1">
    <citation type="submission" date="2016-02" db="EMBL/GenBank/DDBJ databases">
        <title>Gardnerella vaginalis Subgroups Defined by cpn60 Sequencing and Sialidase Activity in Isolates from Canada, Belgium and Kenya.</title>
        <authorList>
            <person name="Schellenberg J."/>
            <person name="Paramel Jayaprakash T."/>
            <person name="Withana Gamage N."/>
            <person name="Patterson M.H."/>
            <person name="Vaneechoutte M."/>
            <person name="Hill J.E."/>
        </authorList>
    </citation>
    <scope>NUCLEOTIDE SEQUENCE [LARGE SCALE GENOMIC DNA]</scope>
    <source>
        <strain evidence="3 4">N144</strain>
    </source>
</reference>
<proteinExistence type="predicted"/>
<protein>
    <recommendedName>
        <fullName evidence="2">DUF6591 domain-containing protein</fullName>
    </recommendedName>
</protein>
<name>A0A3E1IXI4_GARVA</name>
<organism evidence="3 4">
    <name type="scientific">Gardnerella vaginalis</name>
    <dbReference type="NCBI Taxonomy" id="2702"/>
    <lineage>
        <taxon>Bacteria</taxon>
        <taxon>Bacillati</taxon>
        <taxon>Actinomycetota</taxon>
        <taxon>Actinomycetes</taxon>
        <taxon>Bifidobacteriales</taxon>
        <taxon>Bifidobacteriaceae</taxon>
        <taxon>Gardnerella</taxon>
    </lineage>
</organism>
<feature type="domain" description="DUF6591" evidence="2">
    <location>
        <begin position="102"/>
        <end position="320"/>
    </location>
</feature>
<evidence type="ECO:0000313" key="4">
    <source>
        <dbReference type="Proteomes" id="UP000258533"/>
    </source>
</evidence>
<dbReference type="InterPro" id="IPR046526">
    <property type="entry name" value="DUF6591"/>
</dbReference>